<dbReference type="AlphaFoldDB" id="A0A6A3ICD0"/>
<keyword evidence="1" id="KW-0732">Signal</keyword>
<evidence type="ECO:0008006" key="6">
    <source>
        <dbReference type="Google" id="ProtNLM"/>
    </source>
</evidence>
<keyword evidence="4" id="KW-1185">Reference proteome</keyword>
<proteinExistence type="predicted"/>
<dbReference type="EMBL" id="QXFU01003021">
    <property type="protein sequence ID" value="KAE8979142.1"/>
    <property type="molecule type" value="Genomic_DNA"/>
</dbReference>
<reference evidence="2 5" key="1">
    <citation type="submission" date="2018-09" db="EMBL/GenBank/DDBJ databases">
        <title>Genomic investigation of the strawberry pathogen Phytophthora fragariae indicates pathogenicity is determined by transcriptional variation in three key races.</title>
        <authorList>
            <person name="Adams T.M."/>
            <person name="Armitage A.D."/>
            <person name="Sobczyk M.K."/>
            <person name="Bates H.J."/>
            <person name="Dunwell J.M."/>
            <person name="Nellist C.F."/>
            <person name="Harrison R.J."/>
        </authorList>
    </citation>
    <scope>NUCLEOTIDE SEQUENCE [LARGE SCALE GENOMIC DNA]</scope>
    <source>
        <strain evidence="2 5">SCRP324</strain>
        <strain evidence="3 4">SCRP333</strain>
    </source>
</reference>
<organism evidence="2 5">
    <name type="scientific">Phytophthora rubi</name>
    <dbReference type="NCBI Taxonomy" id="129364"/>
    <lineage>
        <taxon>Eukaryota</taxon>
        <taxon>Sar</taxon>
        <taxon>Stramenopiles</taxon>
        <taxon>Oomycota</taxon>
        <taxon>Peronosporomycetes</taxon>
        <taxon>Peronosporales</taxon>
        <taxon>Peronosporaceae</taxon>
        <taxon>Phytophthora</taxon>
    </lineage>
</organism>
<dbReference type="Proteomes" id="UP000434957">
    <property type="component" value="Unassembled WGS sequence"/>
</dbReference>
<comment type="caution">
    <text evidence="2">The sequence shown here is derived from an EMBL/GenBank/DDBJ whole genome shotgun (WGS) entry which is preliminary data.</text>
</comment>
<evidence type="ECO:0000313" key="2">
    <source>
        <dbReference type="EMBL" id="KAE8979142.1"/>
    </source>
</evidence>
<evidence type="ECO:0000313" key="5">
    <source>
        <dbReference type="Proteomes" id="UP000435112"/>
    </source>
</evidence>
<gene>
    <name evidence="2" type="ORF">PR002_g24500</name>
    <name evidence="3" type="ORF">PR003_g25524</name>
</gene>
<evidence type="ECO:0000256" key="1">
    <source>
        <dbReference type="SAM" id="SignalP"/>
    </source>
</evidence>
<feature type="signal peptide" evidence="1">
    <location>
        <begin position="1"/>
        <end position="36"/>
    </location>
</feature>
<feature type="chain" id="PRO_5036164359" description="RxLR effector protein" evidence="1">
    <location>
        <begin position="37"/>
        <end position="93"/>
    </location>
</feature>
<evidence type="ECO:0000313" key="4">
    <source>
        <dbReference type="Proteomes" id="UP000434957"/>
    </source>
</evidence>
<dbReference type="Proteomes" id="UP000435112">
    <property type="component" value="Unassembled WGS sequence"/>
</dbReference>
<protein>
    <recommendedName>
        <fullName evidence="6">RxLR effector protein</fullName>
    </recommendedName>
</protein>
<dbReference type="EMBL" id="QXFT01003081">
    <property type="protein sequence ID" value="KAE9289553.1"/>
    <property type="molecule type" value="Genomic_DNA"/>
</dbReference>
<accession>A0A6A3ICD0</accession>
<evidence type="ECO:0000313" key="3">
    <source>
        <dbReference type="EMBL" id="KAE9289553.1"/>
    </source>
</evidence>
<name>A0A6A3ICD0_9STRA</name>
<sequence length="93" mass="10219">MLALDKRLWRRSFVTNSVVLTLAMAMMSDSTDPVNAFNNFNEVTQHAHASGLAKVSASTNRCATKINLVPKSFGPKPSDCSTSFLKTEVRPFI</sequence>